<evidence type="ECO:0000256" key="5">
    <source>
        <dbReference type="PIRSR" id="PIRSR601486-1"/>
    </source>
</evidence>
<dbReference type="GO" id="GO:0020037">
    <property type="term" value="F:heme binding"/>
    <property type="evidence" value="ECO:0007669"/>
    <property type="project" value="InterPro"/>
</dbReference>
<evidence type="ECO:0000313" key="6">
    <source>
        <dbReference type="EMBL" id="ORX01647.1"/>
    </source>
</evidence>
<evidence type="ECO:0008006" key="8">
    <source>
        <dbReference type="Google" id="ProtNLM"/>
    </source>
</evidence>
<evidence type="ECO:0000256" key="3">
    <source>
        <dbReference type="ARBA" id="ARBA00022723"/>
    </source>
</evidence>
<dbReference type="EMBL" id="LQPZ01000035">
    <property type="protein sequence ID" value="ORX01647.1"/>
    <property type="molecule type" value="Genomic_DNA"/>
</dbReference>
<dbReference type="Proteomes" id="UP000193090">
    <property type="component" value="Unassembled WGS sequence"/>
</dbReference>
<dbReference type="AlphaFoldDB" id="A0A1X2EGV6"/>
<evidence type="ECO:0000256" key="4">
    <source>
        <dbReference type="ARBA" id="ARBA00023004"/>
    </source>
</evidence>
<keyword evidence="2 5" id="KW-0349">Heme</keyword>
<keyword evidence="4 5" id="KW-0408">Iron</keyword>
<evidence type="ECO:0000256" key="2">
    <source>
        <dbReference type="ARBA" id="ARBA00022617"/>
    </source>
</evidence>
<comment type="caution">
    <text evidence="6">The sequence shown here is derived from an EMBL/GenBank/DDBJ whole genome shotgun (WGS) entry which is preliminary data.</text>
</comment>
<dbReference type="GO" id="GO:0019825">
    <property type="term" value="F:oxygen binding"/>
    <property type="evidence" value="ECO:0007669"/>
    <property type="project" value="InterPro"/>
</dbReference>
<gene>
    <name evidence="6" type="ORF">AWC30_13200</name>
</gene>
<proteinExistence type="predicted"/>
<sequence length="94" mass="9720">MQRQIGKQIDFLAAAMGGPLPYAGPSLKQAHQGRGIQLRHFTLVAEHLVASFRDAGVPSAAIDDIVALLAPLAADIASDAPEPAADPVTSAPVR</sequence>
<reference evidence="6 7" key="1">
    <citation type="submission" date="2016-01" db="EMBL/GenBank/DDBJ databases">
        <title>The new phylogeny of the genus Mycobacterium.</title>
        <authorList>
            <person name="Tarcisio F."/>
            <person name="Conor M."/>
            <person name="Antonella G."/>
            <person name="Elisabetta G."/>
            <person name="Giulia F.S."/>
            <person name="Sara T."/>
            <person name="Anna F."/>
            <person name="Clotilde B."/>
            <person name="Roberto B."/>
            <person name="Veronica D.S."/>
            <person name="Fabio R."/>
            <person name="Monica P."/>
            <person name="Olivier J."/>
            <person name="Enrico T."/>
            <person name="Nicola S."/>
        </authorList>
    </citation>
    <scope>NUCLEOTIDE SEQUENCE [LARGE SCALE GENOMIC DNA]</scope>
    <source>
        <strain evidence="6 7">DSM 44153</strain>
    </source>
</reference>
<name>A0A1X2EGV6_9MYCO</name>
<dbReference type="Gene3D" id="1.10.490.10">
    <property type="entry name" value="Globins"/>
    <property type="match status" value="1"/>
</dbReference>
<accession>A0A1X2EGV6</accession>
<dbReference type="STRING" id="1798.AWC30_13200"/>
<protein>
    <recommendedName>
        <fullName evidence="8">Group 1 truncated hemoglobin</fullName>
    </recommendedName>
</protein>
<organism evidence="6 7">
    <name type="scientific">Mycolicibacillus trivialis</name>
    <dbReference type="NCBI Taxonomy" id="1798"/>
    <lineage>
        <taxon>Bacteria</taxon>
        <taxon>Bacillati</taxon>
        <taxon>Actinomycetota</taxon>
        <taxon>Actinomycetes</taxon>
        <taxon>Mycobacteriales</taxon>
        <taxon>Mycobacteriaceae</taxon>
        <taxon>Mycolicibacillus</taxon>
    </lineage>
</organism>
<feature type="binding site" description="distal binding residue" evidence="5">
    <location>
        <position position="31"/>
    </location>
    <ligand>
        <name>heme</name>
        <dbReference type="ChEBI" id="CHEBI:30413"/>
    </ligand>
    <ligandPart>
        <name>Fe</name>
        <dbReference type="ChEBI" id="CHEBI:18248"/>
    </ligandPart>
</feature>
<keyword evidence="7" id="KW-1185">Reference proteome</keyword>
<dbReference type="InterPro" id="IPR001486">
    <property type="entry name" value="Hemoglobin_trunc"/>
</dbReference>
<evidence type="ECO:0000256" key="1">
    <source>
        <dbReference type="ARBA" id="ARBA00022448"/>
    </source>
</evidence>
<keyword evidence="3 5" id="KW-0479">Metal-binding</keyword>
<dbReference type="GO" id="GO:0046872">
    <property type="term" value="F:metal ion binding"/>
    <property type="evidence" value="ECO:0007669"/>
    <property type="project" value="UniProtKB-KW"/>
</dbReference>
<dbReference type="InterPro" id="IPR012292">
    <property type="entry name" value="Globin/Proto"/>
</dbReference>
<evidence type="ECO:0000313" key="7">
    <source>
        <dbReference type="Proteomes" id="UP000193090"/>
    </source>
</evidence>
<keyword evidence="1" id="KW-0813">Transport</keyword>
<dbReference type="CDD" id="cd00454">
    <property type="entry name" value="TrHb1_N"/>
    <property type="match status" value="1"/>
</dbReference>
<dbReference type="InterPro" id="IPR009050">
    <property type="entry name" value="Globin-like_sf"/>
</dbReference>
<dbReference type="Pfam" id="PF01152">
    <property type="entry name" value="Bac_globin"/>
    <property type="match status" value="1"/>
</dbReference>
<dbReference type="SUPFAM" id="SSF46458">
    <property type="entry name" value="Globin-like"/>
    <property type="match status" value="1"/>
</dbReference>